<evidence type="ECO:0000313" key="3">
    <source>
        <dbReference type="Proteomes" id="UP001306119"/>
    </source>
</evidence>
<protein>
    <submittedName>
        <fullName evidence="2">Tight adherence pilus pseudopilin TadF</fullName>
    </submittedName>
</protein>
<dbReference type="Proteomes" id="UP001306119">
    <property type="component" value="Unassembled WGS sequence"/>
</dbReference>
<reference evidence="2 3" key="1">
    <citation type="submission" date="2024-01" db="EMBL/GenBank/DDBJ databases">
        <title>Active colonisers of the gastrointestinal tract of Atlantic salmon farmed in a warm water region.</title>
        <authorList>
            <person name="Bowman J.P."/>
        </authorList>
    </citation>
    <scope>NUCLEOTIDE SEQUENCE [LARGE SCALE GENOMIC DNA]</scope>
    <source>
        <strain evidence="2 3">S3MW1</strain>
    </source>
</reference>
<dbReference type="RefSeq" id="WP_327774637.1">
    <property type="nucleotide sequence ID" value="NZ_JAYXUG010000004.1"/>
</dbReference>
<keyword evidence="1" id="KW-0472">Membrane</keyword>
<keyword evidence="3" id="KW-1185">Reference proteome</keyword>
<organism evidence="2 3">
    <name type="scientific">Photobacterium toruni</name>
    <dbReference type="NCBI Taxonomy" id="1935446"/>
    <lineage>
        <taxon>Bacteria</taxon>
        <taxon>Pseudomonadati</taxon>
        <taxon>Pseudomonadota</taxon>
        <taxon>Gammaproteobacteria</taxon>
        <taxon>Vibrionales</taxon>
        <taxon>Vibrionaceae</taxon>
        <taxon>Photobacterium</taxon>
    </lineage>
</organism>
<comment type="caution">
    <text evidence="2">The sequence shown here is derived from an EMBL/GenBank/DDBJ whole genome shotgun (WGS) entry which is preliminary data.</text>
</comment>
<evidence type="ECO:0000256" key="1">
    <source>
        <dbReference type="SAM" id="Phobius"/>
    </source>
</evidence>
<dbReference type="InterPro" id="IPR031582">
    <property type="entry name" value="TadF"/>
</dbReference>
<dbReference type="EMBL" id="JAYXUG010000004">
    <property type="protein sequence ID" value="MEC6831731.1"/>
    <property type="molecule type" value="Genomic_DNA"/>
</dbReference>
<gene>
    <name evidence="2" type="primary">tadF</name>
    <name evidence="2" type="ORF">VXS06_08095</name>
</gene>
<feature type="transmembrane region" description="Helical" evidence="1">
    <location>
        <begin position="12"/>
        <end position="34"/>
    </location>
</feature>
<sequence>MQSLNKQKGSFVIELAFVLMFLCLLTLFTADIAMQLFTRAKLDRVSYSLVNVLKERTRFYDGNNTLTQDDYKQIYSIAGKLLPDTNYSVLINSTVPTEAIIPTVKSVACSPVAINPNLIPISSLTGVKFPVYQVTVCTSFHSWFGKFTHGKTDFVIQSTSVIPGR</sequence>
<proteinExistence type="predicted"/>
<dbReference type="Pfam" id="PF16964">
    <property type="entry name" value="TadF"/>
    <property type="match status" value="1"/>
</dbReference>
<keyword evidence="1" id="KW-1133">Transmembrane helix</keyword>
<evidence type="ECO:0000313" key="2">
    <source>
        <dbReference type="EMBL" id="MEC6831731.1"/>
    </source>
</evidence>
<keyword evidence="1" id="KW-0812">Transmembrane</keyword>
<name>A0ABU6L9X0_9GAMM</name>
<accession>A0ABU6L9X0</accession>